<accession>A0A6C0FPS2</accession>
<reference evidence="2 3" key="1">
    <citation type="submission" date="2020-01" db="EMBL/GenBank/DDBJ databases">
        <title>Paenibacillus sp. nov., isolated from tomato rhizosphere.</title>
        <authorList>
            <person name="Weon H.-Y."/>
            <person name="Lee S.A."/>
        </authorList>
    </citation>
    <scope>NUCLEOTIDE SEQUENCE [LARGE SCALE GENOMIC DNA]</scope>
    <source>
        <strain evidence="2 3">12200R-189</strain>
    </source>
</reference>
<organism evidence="2 3">
    <name type="scientific">Paenibacillus lycopersici</name>
    <dbReference type="NCBI Taxonomy" id="2704462"/>
    <lineage>
        <taxon>Bacteria</taxon>
        <taxon>Bacillati</taxon>
        <taxon>Bacillota</taxon>
        <taxon>Bacilli</taxon>
        <taxon>Bacillales</taxon>
        <taxon>Paenibacillaceae</taxon>
        <taxon>Paenibacillus</taxon>
    </lineage>
</organism>
<protein>
    <submittedName>
        <fullName evidence="2">NAD-dependent epimerase/dehydratase family protein</fullName>
    </submittedName>
</protein>
<evidence type="ECO:0000313" key="2">
    <source>
        <dbReference type="EMBL" id="QHT59128.1"/>
    </source>
</evidence>
<dbReference type="KEGG" id="plyc:GXP70_03560"/>
<dbReference type="PANTHER" id="PTHR43245">
    <property type="entry name" value="BIFUNCTIONAL POLYMYXIN RESISTANCE PROTEIN ARNA"/>
    <property type="match status" value="1"/>
</dbReference>
<dbReference type="Gene3D" id="3.40.50.720">
    <property type="entry name" value="NAD(P)-binding Rossmann-like Domain"/>
    <property type="match status" value="1"/>
</dbReference>
<evidence type="ECO:0000259" key="1">
    <source>
        <dbReference type="Pfam" id="PF01370"/>
    </source>
</evidence>
<sequence>MRNVLVLGGTRFFGLKLVERLLAAGDAVTILTRGGTPNPFGARAKHIQADRKDFAAVRQALANERYDVVYDNICFQPQEAEDAVKLFAGRTGQYVVTSTLSVYPFGGPSNAESAFDAHRYELPATYAADTDYGEGKRLVEAVLLQKAPFPVAAVRFPIVLGADDYTRRLHFHVEHVLRGQPIGIPVPDAPLSFIDADEAAAFLDWIGRSGAEGAFNACSAGDITPGEIVKRIERASGKAAIVLPETDKADGSPFGVPGAWRMDTARAEAAGYAFRKLDDWMTPLIARLVQEEEQAAS</sequence>
<dbReference type="SUPFAM" id="SSF51735">
    <property type="entry name" value="NAD(P)-binding Rossmann-fold domains"/>
    <property type="match status" value="1"/>
</dbReference>
<gene>
    <name evidence="2" type="ORF">GXP70_03560</name>
</gene>
<proteinExistence type="predicted"/>
<dbReference type="InterPro" id="IPR050177">
    <property type="entry name" value="Lipid_A_modif_metabolic_enz"/>
</dbReference>
<dbReference type="Proteomes" id="UP000476064">
    <property type="component" value="Chromosome"/>
</dbReference>
<dbReference type="InterPro" id="IPR001509">
    <property type="entry name" value="Epimerase_deHydtase"/>
</dbReference>
<dbReference type="RefSeq" id="WP_162355196.1">
    <property type="nucleotide sequence ID" value="NZ_CP048209.1"/>
</dbReference>
<dbReference type="EMBL" id="CP048209">
    <property type="protein sequence ID" value="QHT59128.1"/>
    <property type="molecule type" value="Genomic_DNA"/>
</dbReference>
<name>A0A6C0FPS2_9BACL</name>
<dbReference type="InterPro" id="IPR036291">
    <property type="entry name" value="NAD(P)-bd_dom_sf"/>
</dbReference>
<dbReference type="PANTHER" id="PTHR43245:SF13">
    <property type="entry name" value="UDP-D-APIOSE_UDP-D-XYLOSE SYNTHASE 2"/>
    <property type="match status" value="1"/>
</dbReference>
<dbReference type="AlphaFoldDB" id="A0A6C0FPS2"/>
<evidence type="ECO:0000313" key="3">
    <source>
        <dbReference type="Proteomes" id="UP000476064"/>
    </source>
</evidence>
<dbReference type="Pfam" id="PF01370">
    <property type="entry name" value="Epimerase"/>
    <property type="match status" value="1"/>
</dbReference>
<feature type="domain" description="NAD-dependent epimerase/dehydratase" evidence="1">
    <location>
        <begin position="4"/>
        <end position="88"/>
    </location>
</feature>
<keyword evidence="3" id="KW-1185">Reference proteome</keyword>